<dbReference type="Pfam" id="PF00400">
    <property type="entry name" value="WD40"/>
    <property type="match status" value="2"/>
</dbReference>
<dbReference type="AlphaFoldDB" id="A0A7S2N501"/>
<evidence type="ECO:0000256" key="2">
    <source>
        <dbReference type="ARBA" id="ARBA00022737"/>
    </source>
</evidence>
<proteinExistence type="predicted"/>
<evidence type="ECO:0000313" key="4">
    <source>
        <dbReference type="EMBL" id="CAD9520777.1"/>
    </source>
</evidence>
<dbReference type="PROSITE" id="PS50082">
    <property type="entry name" value="WD_REPEATS_2"/>
    <property type="match status" value="2"/>
</dbReference>
<dbReference type="PROSITE" id="PS00678">
    <property type="entry name" value="WD_REPEATS_1"/>
    <property type="match status" value="1"/>
</dbReference>
<accession>A0A7S2N501</accession>
<feature type="repeat" description="WD" evidence="3">
    <location>
        <begin position="16"/>
        <end position="57"/>
    </location>
</feature>
<dbReference type="PROSITE" id="PS50294">
    <property type="entry name" value="WD_REPEATS_REGION"/>
    <property type="match status" value="1"/>
</dbReference>
<dbReference type="EMBL" id="HBGW01014694">
    <property type="protein sequence ID" value="CAD9520777.1"/>
    <property type="molecule type" value="Transcribed_RNA"/>
</dbReference>
<feature type="repeat" description="WD" evidence="3">
    <location>
        <begin position="57"/>
        <end position="98"/>
    </location>
</feature>
<dbReference type="SMART" id="SM00320">
    <property type="entry name" value="WD40"/>
    <property type="match status" value="4"/>
</dbReference>
<gene>
    <name evidence="4" type="ORF">BRAN1462_LOCUS9331</name>
</gene>
<keyword evidence="2" id="KW-0677">Repeat</keyword>
<dbReference type="PANTHER" id="PTHR19848:SF8">
    <property type="entry name" value="F-BOX AND WD REPEAT DOMAIN CONTAINING 7"/>
    <property type="match status" value="1"/>
</dbReference>
<keyword evidence="1 3" id="KW-0853">WD repeat</keyword>
<dbReference type="SUPFAM" id="SSF50978">
    <property type="entry name" value="WD40 repeat-like"/>
    <property type="match status" value="1"/>
</dbReference>
<evidence type="ECO:0000256" key="1">
    <source>
        <dbReference type="ARBA" id="ARBA00022574"/>
    </source>
</evidence>
<reference evidence="4" key="1">
    <citation type="submission" date="2021-01" db="EMBL/GenBank/DDBJ databases">
        <authorList>
            <person name="Corre E."/>
            <person name="Pelletier E."/>
            <person name="Niang G."/>
            <person name="Scheremetjew M."/>
            <person name="Finn R."/>
            <person name="Kale V."/>
            <person name="Holt S."/>
            <person name="Cochrane G."/>
            <person name="Meng A."/>
            <person name="Brown T."/>
            <person name="Cohen L."/>
        </authorList>
    </citation>
    <scope>NUCLEOTIDE SEQUENCE</scope>
    <source>
        <strain evidence="4">RCC3387</strain>
    </source>
</reference>
<dbReference type="InterPro" id="IPR001680">
    <property type="entry name" value="WD40_rpt"/>
</dbReference>
<dbReference type="Gene3D" id="2.130.10.10">
    <property type="entry name" value="YVTN repeat-like/Quinoprotein amine dehydrogenase"/>
    <property type="match status" value="1"/>
</dbReference>
<dbReference type="PANTHER" id="PTHR19848">
    <property type="entry name" value="WD40 REPEAT PROTEIN"/>
    <property type="match status" value="1"/>
</dbReference>
<protein>
    <recommendedName>
        <fullName evidence="5">Guanine nucleotide-binding protein subunit beta-like protein</fullName>
    </recommendedName>
</protein>
<evidence type="ECO:0008006" key="5">
    <source>
        <dbReference type="Google" id="ProtNLM"/>
    </source>
</evidence>
<dbReference type="InterPro" id="IPR015943">
    <property type="entry name" value="WD40/YVTN_repeat-like_dom_sf"/>
</dbReference>
<evidence type="ECO:0000256" key="3">
    <source>
        <dbReference type="PROSITE-ProRule" id="PRU00221"/>
    </source>
</evidence>
<dbReference type="InterPro" id="IPR020472">
    <property type="entry name" value="WD40_PAC1"/>
</dbReference>
<organism evidence="4">
    <name type="scientific">Zooxanthella nutricula</name>
    <dbReference type="NCBI Taxonomy" id="1333877"/>
    <lineage>
        <taxon>Eukaryota</taxon>
        <taxon>Sar</taxon>
        <taxon>Alveolata</taxon>
        <taxon>Dinophyceae</taxon>
        <taxon>Peridiniales</taxon>
        <taxon>Peridiniales incertae sedis</taxon>
        <taxon>Zooxanthella</taxon>
    </lineage>
</organism>
<name>A0A7S2N501_9DINO</name>
<dbReference type="InterPro" id="IPR036322">
    <property type="entry name" value="WD40_repeat_dom_sf"/>
</dbReference>
<sequence length="209" mass="22319">MAIWDVDAQECVKALHGGHHGPVQCVAASWGVGKALSGSMDGGVMLWDLHTGTRIPMQGHMVWVADVALDPDFRYGVSGSIDGMLRVWDFRVNSCVRTVRNRWGDVKCLAVEWDTGKVLSGNASGGLTLWDLVEGRLVGFLETAGACRDVSCVAADWDAGCAVTGSQAGEMAMWDLKGLECVQVWRAEDPQPGGFDPEVKSIALAQVGS</sequence>
<dbReference type="PRINTS" id="PR00320">
    <property type="entry name" value="GPROTEINBRPT"/>
</dbReference>
<dbReference type="InterPro" id="IPR019775">
    <property type="entry name" value="WD40_repeat_CS"/>
</dbReference>